<dbReference type="GO" id="GO:0008652">
    <property type="term" value="P:amino acid biosynthetic process"/>
    <property type="evidence" value="ECO:0007669"/>
    <property type="project" value="UniProtKB-KW"/>
</dbReference>
<dbReference type="Proteomes" id="UP000008694">
    <property type="component" value="Unassembled WGS sequence"/>
</dbReference>
<dbReference type="Gramene" id="scaffold_302172.1">
    <property type="protein sequence ID" value="scaffold_302172.1"/>
    <property type="gene ID" value="scaffold_302172.1"/>
</dbReference>
<name>D7L8H2_ARALL</name>
<evidence type="ECO:0000256" key="5">
    <source>
        <dbReference type="ARBA" id="ARBA00023141"/>
    </source>
</evidence>
<evidence type="ECO:0000256" key="6">
    <source>
        <dbReference type="ARBA" id="ARBA00023239"/>
    </source>
</evidence>
<reference evidence="7" key="1">
    <citation type="submission" date="2009-11" db="EMBL/GenBank/DDBJ databases">
        <authorList>
            <consortium name="US DOE Joint Genome Institute (JGI-PGF)"/>
            <person name="Ottilar R."/>
            <person name="Schmutz J."/>
            <person name="Salamov A."/>
            <person name="Cheng J.F."/>
            <person name="Lucas S."/>
            <person name="Pitluck S."/>
            <person name="Gundlach H."/>
            <person name="Guo Y."/>
            <person name="Haberer G."/>
            <person name="Nasrallah J."/>
            <person name="Mayer K.F.X."/>
            <person name="van de Peer Y."/>
            <person name="Weigel D."/>
            <person name="Grigoriev I.V."/>
        </authorList>
    </citation>
    <scope>NUCLEOTIDE SEQUENCE</scope>
</reference>
<dbReference type="InterPro" id="IPR035904">
    <property type="entry name" value="Chorismate_synth_AroC_sf"/>
</dbReference>
<dbReference type="GO" id="GO:0009073">
    <property type="term" value="P:aromatic amino acid family biosynthetic process"/>
    <property type="evidence" value="ECO:0007669"/>
    <property type="project" value="UniProtKB-KW"/>
</dbReference>
<protein>
    <recommendedName>
        <fullName evidence="3">chorismate synthase</fullName>
        <ecNumber evidence="3">4.2.3.5</ecNumber>
    </recommendedName>
</protein>
<reference evidence="7" key="2">
    <citation type="submission" date="2010-06" db="EMBL/GenBank/DDBJ databases">
        <title>The basis of rapid genome size change in Arabidopsis.</title>
        <authorList>
            <consortium name="US DOE Joint Genome Institute (JGI-PGF)"/>
            <person name="Bakker E."/>
            <person name="Bergelson J."/>
            <person name="Cheng J.Fang."/>
            <person name="Clark R.M."/>
            <person name="Fawcett J."/>
            <person name="Gaut B."/>
            <person name="Grigoriev I."/>
            <person name="Gundlach H."/>
            <person name="Guo Y."/>
            <person name="Haberer G."/>
            <person name="Hollister J."/>
            <person name="Hu T.T."/>
            <person name="Mayer K.F.X."/>
            <person name="Nasrallah J."/>
            <person name="Nordborg M."/>
            <person name="Otillar R."/>
            <person name="Pattyn P."/>
            <person name="Schmutz J."/>
            <person name="Spannagl M."/>
            <person name="van de Peer Y."/>
            <person name="Wang X."/>
            <person name="Weigel D."/>
            <person name="Yang L."/>
        </authorList>
    </citation>
    <scope>NUCLEOTIDE SEQUENCE</scope>
</reference>
<comment type="pathway">
    <text evidence="1">Metabolic intermediate biosynthesis; chorismate biosynthesis; chorismate from D-erythrose 4-phosphate and phosphoenolpyruvate: step 7/7.</text>
</comment>
<evidence type="ECO:0000256" key="4">
    <source>
        <dbReference type="ARBA" id="ARBA00022605"/>
    </source>
</evidence>
<dbReference type="AlphaFoldDB" id="D7L8H2"/>
<keyword evidence="5" id="KW-0057">Aromatic amino acid biosynthesis</keyword>
<keyword evidence="8" id="KW-1185">Reference proteome</keyword>
<evidence type="ECO:0000256" key="1">
    <source>
        <dbReference type="ARBA" id="ARBA00005044"/>
    </source>
</evidence>
<gene>
    <name evidence="7" type="ORF">ARALYDRAFT_898202</name>
</gene>
<evidence type="ECO:0000256" key="3">
    <source>
        <dbReference type="ARBA" id="ARBA00013036"/>
    </source>
</evidence>
<sequence length="77" mass="8907">MLRCLLHISLHITDATYDIKYRVRSVEIESNIVRCPHLEFAEKMIAAFVHVRTKGNSVGGVITFIVRNFPRVLPLYH</sequence>
<dbReference type="eggNOG" id="KOG4492">
    <property type="taxonomic scope" value="Eukaryota"/>
</dbReference>
<organism evidence="8">
    <name type="scientific">Arabidopsis lyrata subsp. lyrata</name>
    <name type="common">Lyre-leaved rock-cress</name>
    <dbReference type="NCBI Taxonomy" id="81972"/>
    <lineage>
        <taxon>Eukaryota</taxon>
        <taxon>Viridiplantae</taxon>
        <taxon>Streptophyta</taxon>
        <taxon>Embryophyta</taxon>
        <taxon>Tracheophyta</taxon>
        <taxon>Spermatophyta</taxon>
        <taxon>Magnoliopsida</taxon>
        <taxon>eudicotyledons</taxon>
        <taxon>Gunneridae</taxon>
        <taxon>Pentapetalae</taxon>
        <taxon>rosids</taxon>
        <taxon>malvids</taxon>
        <taxon>Brassicales</taxon>
        <taxon>Brassicaceae</taxon>
        <taxon>Camelineae</taxon>
        <taxon>Arabidopsis</taxon>
    </lineage>
</organism>
<evidence type="ECO:0000313" key="7">
    <source>
        <dbReference type="EMBL" id="EFH59385.1"/>
    </source>
</evidence>
<dbReference type="Gene3D" id="3.60.150.10">
    <property type="entry name" value="Chorismate synthase AroC"/>
    <property type="match status" value="1"/>
</dbReference>
<evidence type="ECO:0000256" key="2">
    <source>
        <dbReference type="ARBA" id="ARBA00008014"/>
    </source>
</evidence>
<dbReference type="HOGENOM" id="CLU_2641477_0_0_1"/>
<keyword evidence="4" id="KW-0028">Amino-acid biosynthesis</keyword>
<dbReference type="EC" id="4.2.3.5" evidence="3"/>
<dbReference type="InterPro" id="IPR000453">
    <property type="entry name" value="Chorismate_synth"/>
</dbReference>
<evidence type="ECO:0000313" key="8">
    <source>
        <dbReference type="Proteomes" id="UP000008694"/>
    </source>
</evidence>
<comment type="similarity">
    <text evidence="2">Belongs to the chorismate synthase family.</text>
</comment>
<dbReference type="STRING" id="81972.D7L8H2"/>
<keyword evidence="6" id="KW-0456">Lyase</keyword>
<dbReference type="EMBL" id="GL348715">
    <property type="protein sequence ID" value="EFH59385.1"/>
    <property type="molecule type" value="Genomic_DNA"/>
</dbReference>
<proteinExistence type="inferred from homology"/>
<accession>D7L8H2</accession>
<dbReference type="SUPFAM" id="SSF103263">
    <property type="entry name" value="Chorismate synthase, AroC"/>
    <property type="match status" value="1"/>
</dbReference>
<dbReference type="GO" id="GO:0004107">
    <property type="term" value="F:chorismate synthase activity"/>
    <property type="evidence" value="ECO:0007669"/>
    <property type="project" value="UniProtKB-EC"/>
</dbReference>
<dbReference type="Pfam" id="PF01264">
    <property type="entry name" value="Chorismate_synt"/>
    <property type="match status" value="1"/>
</dbReference>